<evidence type="ECO:0000259" key="5">
    <source>
        <dbReference type="PROSITE" id="PS50075"/>
    </source>
</evidence>
<dbReference type="GO" id="GO:0031177">
    <property type="term" value="F:phosphopantetheine binding"/>
    <property type="evidence" value="ECO:0007669"/>
    <property type="project" value="InterPro"/>
</dbReference>
<dbReference type="SMART" id="SM00823">
    <property type="entry name" value="PKS_PP"/>
    <property type="match status" value="1"/>
</dbReference>
<dbReference type="NCBIfam" id="TIGR01733">
    <property type="entry name" value="AA-adenyl-dom"/>
    <property type="match status" value="1"/>
</dbReference>
<proteinExistence type="predicted"/>
<feature type="region of interest" description="Disordered" evidence="4">
    <location>
        <begin position="832"/>
        <end position="864"/>
    </location>
</feature>
<gene>
    <name evidence="6" type="ORF">OV079_50740</name>
</gene>
<dbReference type="CDD" id="cd17646">
    <property type="entry name" value="A_NRPS_AB3403-like"/>
    <property type="match status" value="1"/>
</dbReference>
<dbReference type="InterPro" id="IPR025110">
    <property type="entry name" value="AMP-bd_C"/>
</dbReference>
<dbReference type="GO" id="GO:0044550">
    <property type="term" value="P:secondary metabolite biosynthetic process"/>
    <property type="evidence" value="ECO:0007669"/>
    <property type="project" value="UniProtKB-ARBA"/>
</dbReference>
<dbReference type="InterPro" id="IPR036736">
    <property type="entry name" value="ACP-like_sf"/>
</dbReference>
<dbReference type="FunFam" id="3.30.300.30:FF:000010">
    <property type="entry name" value="Enterobactin synthetase component F"/>
    <property type="match status" value="1"/>
</dbReference>
<evidence type="ECO:0000256" key="2">
    <source>
        <dbReference type="ARBA" id="ARBA00022450"/>
    </source>
</evidence>
<dbReference type="FunFam" id="3.40.50.980:FF:000001">
    <property type="entry name" value="Non-ribosomal peptide synthetase"/>
    <property type="match status" value="1"/>
</dbReference>
<dbReference type="Gene3D" id="2.30.38.10">
    <property type="entry name" value="Luciferase, Domain 3"/>
    <property type="match status" value="1"/>
</dbReference>
<evidence type="ECO:0000256" key="3">
    <source>
        <dbReference type="ARBA" id="ARBA00022553"/>
    </source>
</evidence>
<dbReference type="Pfam" id="PF00501">
    <property type="entry name" value="AMP-binding"/>
    <property type="match status" value="1"/>
</dbReference>
<dbReference type="RefSeq" id="WP_267777761.1">
    <property type="nucleotide sequence ID" value="NZ_JAPNKE010000002.1"/>
</dbReference>
<dbReference type="PANTHER" id="PTHR45527">
    <property type="entry name" value="NONRIBOSOMAL PEPTIDE SYNTHETASE"/>
    <property type="match status" value="1"/>
</dbReference>
<dbReference type="SUPFAM" id="SSF47336">
    <property type="entry name" value="ACP-like"/>
    <property type="match status" value="1"/>
</dbReference>
<dbReference type="InterPro" id="IPR010071">
    <property type="entry name" value="AA_adenyl_dom"/>
</dbReference>
<protein>
    <submittedName>
        <fullName evidence="6">Amino acid adenylation domain-containing protein</fullName>
    </submittedName>
</protein>
<evidence type="ECO:0000313" key="7">
    <source>
        <dbReference type="Proteomes" id="UP001150924"/>
    </source>
</evidence>
<keyword evidence="2" id="KW-0596">Phosphopantetheine</keyword>
<dbReference type="GO" id="GO:0043041">
    <property type="term" value="P:amino acid activation for nonribosomal peptide biosynthetic process"/>
    <property type="evidence" value="ECO:0007669"/>
    <property type="project" value="TreeGrafter"/>
</dbReference>
<dbReference type="Pfam" id="PF00550">
    <property type="entry name" value="PP-binding"/>
    <property type="match status" value="1"/>
</dbReference>
<dbReference type="InterPro" id="IPR045851">
    <property type="entry name" value="AMP-bd_C_sf"/>
</dbReference>
<dbReference type="InterPro" id="IPR009081">
    <property type="entry name" value="PP-bd_ACP"/>
</dbReference>
<organism evidence="6 7">
    <name type="scientific">Nannocystis pusilla</name>
    <dbReference type="NCBI Taxonomy" id="889268"/>
    <lineage>
        <taxon>Bacteria</taxon>
        <taxon>Pseudomonadati</taxon>
        <taxon>Myxococcota</taxon>
        <taxon>Polyangia</taxon>
        <taxon>Nannocystales</taxon>
        <taxon>Nannocystaceae</taxon>
        <taxon>Nannocystis</taxon>
    </lineage>
</organism>
<evidence type="ECO:0000256" key="1">
    <source>
        <dbReference type="ARBA" id="ARBA00001957"/>
    </source>
</evidence>
<keyword evidence="7" id="KW-1185">Reference proteome</keyword>
<dbReference type="FunFam" id="1.10.1200.10:FF:000016">
    <property type="entry name" value="Non-ribosomal peptide synthase"/>
    <property type="match status" value="1"/>
</dbReference>
<dbReference type="FunFam" id="3.40.50.980:FF:000002">
    <property type="entry name" value="Enterobactin synthetase component F"/>
    <property type="match status" value="1"/>
</dbReference>
<accession>A0A9X3J3W2</accession>
<dbReference type="InterPro" id="IPR023213">
    <property type="entry name" value="CAT-like_dom_sf"/>
</dbReference>
<dbReference type="SUPFAM" id="SSF52777">
    <property type="entry name" value="CoA-dependent acyltransferases"/>
    <property type="match status" value="1"/>
</dbReference>
<dbReference type="PROSITE" id="PS00455">
    <property type="entry name" value="AMP_BINDING"/>
    <property type="match status" value="1"/>
</dbReference>
<dbReference type="Gene3D" id="3.30.559.10">
    <property type="entry name" value="Chloramphenicol acetyltransferase-like domain"/>
    <property type="match status" value="1"/>
</dbReference>
<dbReference type="Gene3D" id="3.40.50.980">
    <property type="match status" value="2"/>
</dbReference>
<dbReference type="GO" id="GO:0005829">
    <property type="term" value="C:cytosol"/>
    <property type="evidence" value="ECO:0007669"/>
    <property type="project" value="TreeGrafter"/>
</dbReference>
<evidence type="ECO:0000313" key="6">
    <source>
        <dbReference type="EMBL" id="MCY1013675.1"/>
    </source>
</evidence>
<dbReference type="InterPro" id="IPR001242">
    <property type="entry name" value="Condensation_dom"/>
</dbReference>
<dbReference type="InterPro" id="IPR020845">
    <property type="entry name" value="AMP-binding_CS"/>
</dbReference>
<feature type="compositionally biased region" description="Basic residues" evidence="4">
    <location>
        <begin position="852"/>
        <end position="864"/>
    </location>
</feature>
<dbReference type="Gene3D" id="1.10.1200.10">
    <property type="entry name" value="ACP-like"/>
    <property type="match status" value="1"/>
</dbReference>
<dbReference type="Proteomes" id="UP001150924">
    <property type="component" value="Unassembled WGS sequence"/>
</dbReference>
<comment type="cofactor">
    <cofactor evidence="1">
        <name>pantetheine 4'-phosphate</name>
        <dbReference type="ChEBI" id="CHEBI:47942"/>
    </cofactor>
</comment>
<dbReference type="PANTHER" id="PTHR45527:SF1">
    <property type="entry name" value="FATTY ACID SYNTHASE"/>
    <property type="match status" value="1"/>
</dbReference>
<dbReference type="SUPFAM" id="SSF56801">
    <property type="entry name" value="Acetyl-CoA synthetase-like"/>
    <property type="match status" value="1"/>
</dbReference>
<dbReference type="InterPro" id="IPR020806">
    <property type="entry name" value="PKS_PP-bd"/>
</dbReference>
<keyword evidence="3" id="KW-0597">Phosphoprotein</keyword>
<dbReference type="InterPro" id="IPR000873">
    <property type="entry name" value="AMP-dep_synth/lig_dom"/>
</dbReference>
<dbReference type="GO" id="GO:0072330">
    <property type="term" value="P:monocarboxylic acid biosynthetic process"/>
    <property type="evidence" value="ECO:0007669"/>
    <property type="project" value="UniProtKB-ARBA"/>
</dbReference>
<dbReference type="PROSITE" id="PS50075">
    <property type="entry name" value="CARRIER"/>
    <property type="match status" value="1"/>
</dbReference>
<reference evidence="6" key="1">
    <citation type="submission" date="2022-11" db="EMBL/GenBank/DDBJ databases">
        <title>Minimal conservation of predation-associated metabolite biosynthetic gene clusters underscores biosynthetic potential of Myxococcota including descriptions for ten novel species: Archangium lansinium sp. nov., Myxococcus landrumus sp. nov., Nannocystis bai.</title>
        <authorList>
            <person name="Ahearne A."/>
            <person name="Stevens C."/>
            <person name="Phillips K."/>
        </authorList>
    </citation>
    <scope>NUCLEOTIDE SEQUENCE</scope>
    <source>
        <strain evidence="6">Na p29</strain>
    </source>
</reference>
<dbReference type="EMBL" id="JAPNKE010000002">
    <property type="protein sequence ID" value="MCY1013675.1"/>
    <property type="molecule type" value="Genomic_DNA"/>
</dbReference>
<evidence type="ECO:0000256" key="4">
    <source>
        <dbReference type="SAM" id="MobiDB-lite"/>
    </source>
</evidence>
<dbReference type="Pfam" id="PF00668">
    <property type="entry name" value="Condensation"/>
    <property type="match status" value="1"/>
</dbReference>
<comment type="caution">
    <text evidence="6">The sequence shown here is derived from an EMBL/GenBank/DDBJ whole genome shotgun (WGS) entry which is preliminary data.</text>
</comment>
<name>A0A9X3J3W2_9BACT</name>
<sequence>MLLWAAVAEPMRPIGLTSDELRRLAAWNDTAVAYPPAQCVHQRFEEQAARTPHAVALVFGVRQLTYRELDERANQLAHHLRELGVGPEVRVALCVERSLEMLVGLLAILKAGGAYVPLDPGYPQDRLAFMLADARPAVLLTQARLRDSLPPHSVETVHLDADAPAWQHLPRTSPAVDVGPDHAIYVIYTSGSTGRPKGVLNTHRGLDNRLRWMQRAYGLTASDAILQKTPLSFDVSGWELWWPLLEGARMVIAAPEGHKDPRYLAALIATAGVTVIHFVPSMLGVFLAATEPRERASLRLVFASGEALPGHLRDAWYAGNRGELHNLYGPTEAAIDVTSHACRPEETGPVPIGRPIDNTRTYVLDAAFRPVPVGVEGELYLSGVQLARGYLDRPGLTAERFVPDPFSEPGARMYRTGDLARFRDDGAIEFLGRIDHQVKIRGFRIELGEIEAALAAHPSVRDCVVVAREDATGDKRLVAYVVGDVAVSELRGSLAASLPDYMVPSAFVFLDALPLSPNGKVDRKALPAPETTRAADTYVAPRTDLERALVAIWEELLAARPIGVNDDFFLLGGHSLLAFRVVSAIQARFGGAPSLAALFRNPTIEALAILLDSRAERPAPRLGLSPRADDEAPFAGLSGTERRMWFLEKLSPQARSYQIPHVFEVASALCAPALRESVRALALRHAILRTTYPEVDGTPRREVSEDVRVPIRVEDVSSLPEAERDAALRALLAAEVEARFDLERGPLTRVLAVTTAADRHVVVVHQHHIITDEWSWGLLLAELSSLYEASRRGETAALPALAYQYSDYARAERSALAGDGLAAARAYWKRPSPTYRGSTSRSSLPLRERSRGPKVRPRSACRRR</sequence>
<dbReference type="FunFam" id="3.40.50.12780:FF:000012">
    <property type="entry name" value="Non-ribosomal peptide synthetase"/>
    <property type="match status" value="1"/>
</dbReference>
<dbReference type="Gene3D" id="3.30.300.30">
    <property type="match status" value="1"/>
</dbReference>
<dbReference type="FunFam" id="2.30.38.10:FF:000001">
    <property type="entry name" value="Non-ribosomal peptide synthetase PvdI"/>
    <property type="match status" value="1"/>
</dbReference>
<dbReference type="GO" id="GO:0003824">
    <property type="term" value="F:catalytic activity"/>
    <property type="evidence" value="ECO:0007669"/>
    <property type="project" value="InterPro"/>
</dbReference>
<dbReference type="Pfam" id="PF13193">
    <property type="entry name" value="AMP-binding_C"/>
    <property type="match status" value="1"/>
</dbReference>
<feature type="domain" description="Carrier" evidence="5">
    <location>
        <begin position="540"/>
        <end position="615"/>
    </location>
</feature>
<dbReference type="AlphaFoldDB" id="A0A9X3J3W2"/>